<dbReference type="RefSeq" id="WP_169399639.1">
    <property type="nucleotide sequence ID" value="NZ_BAAAJH010000001.1"/>
</dbReference>
<dbReference type="InterPro" id="IPR035197">
    <property type="entry name" value="DUF5313"/>
</dbReference>
<evidence type="ECO:0000313" key="3">
    <source>
        <dbReference type="Proteomes" id="UP001296706"/>
    </source>
</evidence>
<keyword evidence="3" id="KW-1185">Reference proteome</keyword>
<comment type="caution">
    <text evidence="2">The sequence shown here is derived from an EMBL/GenBank/DDBJ whole genome shotgun (WGS) entry which is preliminary data.</text>
</comment>
<name>A0ABX1RPY9_9PSEU</name>
<protein>
    <submittedName>
        <fullName evidence="2">DUF5313 domain-containing protein</fullName>
    </submittedName>
</protein>
<proteinExistence type="predicted"/>
<feature type="transmembrane region" description="Helical" evidence="1">
    <location>
        <begin position="61"/>
        <end position="78"/>
    </location>
</feature>
<keyword evidence="1" id="KW-0812">Transmembrane</keyword>
<keyword evidence="1" id="KW-0472">Membrane</keyword>
<evidence type="ECO:0000313" key="2">
    <source>
        <dbReference type="EMBL" id="NMH81604.1"/>
    </source>
</evidence>
<evidence type="ECO:0000256" key="1">
    <source>
        <dbReference type="SAM" id="Phobius"/>
    </source>
</evidence>
<dbReference type="Pfam" id="PF17240">
    <property type="entry name" value="DUF5313"/>
    <property type="match status" value="1"/>
</dbReference>
<gene>
    <name evidence="2" type="ORF">HF577_31505</name>
</gene>
<feature type="transmembrane region" description="Helical" evidence="1">
    <location>
        <begin position="84"/>
        <end position="103"/>
    </location>
</feature>
<reference evidence="2 3" key="1">
    <citation type="submission" date="2020-04" db="EMBL/GenBank/DDBJ databases">
        <authorList>
            <person name="Klaysubun C."/>
            <person name="Duangmal K."/>
            <person name="Lipun K."/>
        </authorList>
    </citation>
    <scope>NUCLEOTIDE SEQUENCE [LARGE SCALE GENOMIC DNA]</scope>
    <source>
        <strain evidence="2 3">JCM 11839</strain>
    </source>
</reference>
<keyword evidence="1" id="KW-1133">Transmembrane helix</keyword>
<dbReference type="Proteomes" id="UP001296706">
    <property type="component" value="Unassembled WGS sequence"/>
</dbReference>
<organism evidence="2 3">
    <name type="scientific">Pseudonocardia xinjiangensis</name>
    <dbReference type="NCBI Taxonomy" id="75289"/>
    <lineage>
        <taxon>Bacteria</taxon>
        <taxon>Bacillati</taxon>
        <taxon>Actinomycetota</taxon>
        <taxon>Actinomycetes</taxon>
        <taxon>Pseudonocardiales</taxon>
        <taxon>Pseudonocardiaceae</taxon>
        <taxon>Pseudonocardia</taxon>
    </lineage>
</organism>
<accession>A0ABX1RPY9</accession>
<dbReference type="EMBL" id="JAAXKY010000158">
    <property type="protein sequence ID" value="NMH81604.1"/>
    <property type="molecule type" value="Genomic_DNA"/>
</dbReference>
<sequence>MRWTPRTRRPGSPAASAALRHPGPVHWLWYAVGGRLPAAYRQWVLYDVTCRTWPLRHLVRLLVQVVPVAVVLVVLIPGPLWVRLMAVVGGSLVGLSYSFVFLYEATENRAWKAGYDHGTAARVREERHAARALAAALSEFERTQRRKSHG</sequence>